<reference evidence="3" key="1">
    <citation type="submission" date="2021-06" db="EMBL/GenBank/DDBJ databases">
        <authorList>
            <person name="Kallberg Y."/>
            <person name="Tangrot J."/>
            <person name="Rosling A."/>
        </authorList>
    </citation>
    <scope>NUCLEOTIDE SEQUENCE</scope>
    <source>
        <strain evidence="3">CL551</strain>
    </source>
</reference>
<dbReference type="SMART" id="SM00225">
    <property type="entry name" value="BTB"/>
    <property type="match status" value="1"/>
</dbReference>
<dbReference type="EMBL" id="CAJVPV010024823">
    <property type="protein sequence ID" value="CAG8727378.1"/>
    <property type="molecule type" value="Genomic_DNA"/>
</dbReference>
<dbReference type="InterPro" id="IPR000210">
    <property type="entry name" value="BTB/POZ_dom"/>
</dbReference>
<organism evidence="3 4">
    <name type="scientific">Acaulospora morrowiae</name>
    <dbReference type="NCBI Taxonomy" id="94023"/>
    <lineage>
        <taxon>Eukaryota</taxon>
        <taxon>Fungi</taxon>
        <taxon>Fungi incertae sedis</taxon>
        <taxon>Mucoromycota</taxon>
        <taxon>Glomeromycotina</taxon>
        <taxon>Glomeromycetes</taxon>
        <taxon>Diversisporales</taxon>
        <taxon>Acaulosporaceae</taxon>
        <taxon>Acaulospora</taxon>
    </lineage>
</organism>
<dbReference type="Pfam" id="PF07707">
    <property type="entry name" value="BACK"/>
    <property type="match status" value="1"/>
</dbReference>
<evidence type="ECO:0000259" key="1">
    <source>
        <dbReference type="PROSITE" id="PS50097"/>
    </source>
</evidence>
<dbReference type="Proteomes" id="UP000789342">
    <property type="component" value="Unassembled WGS sequence"/>
</dbReference>
<dbReference type="InterPro" id="IPR011705">
    <property type="entry name" value="BACK"/>
</dbReference>
<dbReference type="InterPro" id="IPR011333">
    <property type="entry name" value="SKP1/BTB/POZ_sf"/>
</dbReference>
<comment type="caution">
    <text evidence="3">The sequence shown here is derived from an EMBL/GenBank/DDBJ whole genome shotgun (WGS) entry which is preliminary data.</text>
</comment>
<dbReference type="OrthoDB" id="25620at2759"/>
<dbReference type="CDD" id="cd18186">
    <property type="entry name" value="BTB_POZ_ZBTB_KLHL-like"/>
    <property type="match status" value="1"/>
</dbReference>
<dbReference type="Gene3D" id="3.30.710.10">
    <property type="entry name" value="Potassium Channel Kv1.1, Chain A"/>
    <property type="match status" value="1"/>
</dbReference>
<sequence length="476" mass="55503">MNLSLTKHLQELSNDLLGLLEKSEDYNVIIRAGGNSNYKEFKAHSILLRIRSGYFRSALSSELTRKCEEPVVFKKPNIPSEIFEIILKYMYCGVVELEKLDGADLLRLMLASDELQLPSLIIHAQEHLIKHQSEWIKQTLVPILHIVCHRGAFEKLRDYTLKYVCSHSKDIFESKDFTSLEESILLYLLKREDLIWEEIKIWEHVIKWGIANTMQTKLHEDVRKWTDQDFEALEFTLRRSIPLIHFVDISSSDFFNKVRYPYRKLLPSALEEQVLRYHLDPDSRTRDVLLPRNIPPELIESNIIDSRHTALISNWIDKMDLKLNFQRKNPYKFKLLIRASRDGFSAEAFHSKCDYVTQTLVVAKVKGTNQVVGGYNPIQWNYSESPSRGSKSFSRFGCTQDSFIFSFNDTHNPTMARLSRVVESLADESIYFSDSYGPCFGQSDLHMVGNFWNCRKVSYENEILQEQPSFVAEDYE</sequence>
<evidence type="ECO:0000313" key="3">
    <source>
        <dbReference type="EMBL" id="CAG8727378.1"/>
    </source>
</evidence>
<accession>A0A9N9NEI9</accession>
<evidence type="ECO:0000313" key="4">
    <source>
        <dbReference type="Proteomes" id="UP000789342"/>
    </source>
</evidence>
<feature type="domain" description="BTB" evidence="1">
    <location>
        <begin position="26"/>
        <end position="99"/>
    </location>
</feature>
<dbReference type="SUPFAM" id="SSF54695">
    <property type="entry name" value="POZ domain"/>
    <property type="match status" value="1"/>
</dbReference>
<dbReference type="Pfam" id="PF00651">
    <property type="entry name" value="BTB"/>
    <property type="match status" value="1"/>
</dbReference>
<name>A0A9N9NEI9_9GLOM</name>
<gene>
    <name evidence="3" type="ORF">AMORRO_LOCUS13753</name>
</gene>
<dbReference type="PANTHER" id="PTHR24410">
    <property type="entry name" value="HL07962P-RELATED"/>
    <property type="match status" value="1"/>
</dbReference>
<dbReference type="InterPro" id="IPR051481">
    <property type="entry name" value="BTB-POZ/Galectin-3-binding"/>
</dbReference>
<dbReference type="AlphaFoldDB" id="A0A9N9NEI9"/>
<dbReference type="InterPro" id="IPR006571">
    <property type="entry name" value="TLDc_dom"/>
</dbReference>
<protein>
    <submittedName>
        <fullName evidence="3">750_t:CDS:1</fullName>
    </submittedName>
</protein>
<feature type="domain" description="TLDc" evidence="2">
    <location>
        <begin position="302"/>
        <end position="476"/>
    </location>
</feature>
<dbReference type="PANTHER" id="PTHR24410:SF23">
    <property type="entry name" value="BTB DOMAIN-CONTAINING PROTEIN-RELATED"/>
    <property type="match status" value="1"/>
</dbReference>
<evidence type="ECO:0000259" key="2">
    <source>
        <dbReference type="PROSITE" id="PS51886"/>
    </source>
</evidence>
<proteinExistence type="predicted"/>
<keyword evidence="4" id="KW-1185">Reference proteome</keyword>
<feature type="non-terminal residue" evidence="3">
    <location>
        <position position="476"/>
    </location>
</feature>
<dbReference type="PROSITE" id="PS50097">
    <property type="entry name" value="BTB"/>
    <property type="match status" value="1"/>
</dbReference>
<dbReference type="Pfam" id="PF07534">
    <property type="entry name" value="TLD"/>
    <property type="match status" value="1"/>
</dbReference>
<dbReference type="PROSITE" id="PS51886">
    <property type="entry name" value="TLDC"/>
    <property type="match status" value="1"/>
</dbReference>